<dbReference type="GO" id="GO:0141197">
    <property type="term" value="F:4-hydroxy-3-methylbut-2-enyl-diphosphate synthase activity (flavodoxin)"/>
    <property type="evidence" value="ECO:0007669"/>
    <property type="project" value="UniProtKB-EC"/>
</dbReference>
<dbReference type="NCBIfam" id="TIGR00612">
    <property type="entry name" value="ispG_gcpE"/>
    <property type="match status" value="1"/>
</dbReference>
<gene>
    <name evidence="7" type="primary">ispG</name>
    <name evidence="10" type="ordered locus">CFPG_358</name>
</gene>
<dbReference type="GO" id="GO:0016114">
    <property type="term" value="P:terpenoid biosynthetic process"/>
    <property type="evidence" value="ECO:0007669"/>
    <property type="project" value="InterPro"/>
</dbReference>
<reference evidence="11" key="1">
    <citation type="journal article" date="2008" name="Science">
        <title>Genome of an endosymbiont coupling N2 fixation to cellulolysis within RT protist cells in termite gut.</title>
        <authorList>
            <person name="Hongoh Y."/>
            <person name="Sharma V.K."/>
            <person name="Prakash T."/>
            <person name="Noda S."/>
            <person name="Toh H."/>
            <person name="Taylor T.D."/>
            <person name="Kudo T."/>
            <person name="Sakaki Y."/>
            <person name="Toyoda A."/>
            <person name="Hattori M."/>
            <person name="Ohkuma M."/>
        </authorList>
    </citation>
    <scope>NUCLEOTIDE SEQUENCE [LARGE SCALE GENOMIC DNA]</scope>
</reference>
<dbReference type="Pfam" id="PF04551">
    <property type="entry name" value="GcpE"/>
    <property type="match status" value="1"/>
</dbReference>
<dbReference type="eggNOG" id="COG0821">
    <property type="taxonomic scope" value="Bacteria"/>
</dbReference>
<dbReference type="UniPathway" id="UPA00056">
    <property type="reaction ID" value="UER00096"/>
</dbReference>
<evidence type="ECO:0000256" key="6">
    <source>
        <dbReference type="ARBA" id="ARBA00023229"/>
    </source>
</evidence>
<dbReference type="InterPro" id="IPR045854">
    <property type="entry name" value="NO2/SO3_Rdtase_4Fe4S_sf"/>
</dbReference>
<dbReference type="InterPro" id="IPR058579">
    <property type="entry name" value="IspG_C"/>
</dbReference>
<protein>
    <recommendedName>
        <fullName evidence="7">4-hydroxy-3-methylbut-2-en-1-yl diphosphate synthase (flavodoxin)</fullName>
        <ecNumber evidence="7">1.17.7.3</ecNumber>
    </recommendedName>
    <alternativeName>
        <fullName evidence="7">1-hydroxy-2-methyl-2-(E)-butenyl 4-diphosphate synthase</fullName>
    </alternativeName>
</protein>
<feature type="binding site" evidence="7">
    <location>
        <position position="503"/>
    </location>
    <ligand>
        <name>[4Fe-4S] cluster</name>
        <dbReference type="ChEBI" id="CHEBI:49883"/>
    </ligand>
</feature>
<feature type="binding site" evidence="7">
    <location>
        <position position="534"/>
    </location>
    <ligand>
        <name>[4Fe-4S] cluster</name>
        <dbReference type="ChEBI" id="CHEBI:49883"/>
    </ligand>
</feature>
<keyword evidence="11" id="KW-1185">Reference proteome</keyword>
<feature type="domain" description="IspG TIM-barrel" evidence="8">
    <location>
        <begin position="9"/>
        <end position="272"/>
    </location>
</feature>
<sequence length="591" mass="66595">MYKRRKSSAVLVGNIPMGGENPIRIQSMTNTSTLDTEKSIQQCIQIIEAGGEYIRLAARNIREAKNLKNIKNGLIALGYKNPLIADIHFNHKIAETAAKIVDKVRINPGNFVNSTKTLRTLEKYQQGLRNIKKHFIPFLNICKENNTAIRIGVNQGSLSDRIINRYGNSPQGMVESCMEFLRICITENFLDVVISIKTSNIFLMVQTIHLLIKRMNKEGMNFPLHLGVTEAGEGEDGRIKSAIGIGTLLTEGIGDTIRISLSENPESEISFAHLLINYVEEKKSLLNEKIFSPLPIKKRLSNKIYAIVDRSNTDNFSVNANLMPDFIYIGKQTVQNIPYEIPVIVDFSVFLSQKNTFPLFKFQEKEAWINSKDSLQFIILRYSELTDEILFHLKNKLQTIIIIYSIQNNIYEQRAFIYALVNKGINNSFILQVSYDENHLESLQVKSSIDCGPFLLNKLIEGILIKNKNKSILPQSVDDCTFSILQATSRKITKTEYIACPGCGRTLFDLQTTLKKVKLVTPHLKGMKIAVMGCIVNGIGEVADADYGYVGAGVGKVNLYKGKKCIRKNIPEEKAADEFLRVINFSIKNNK</sequence>
<organism evidence="10 11">
    <name type="scientific">Azobacteroides pseudotrichonymphae genomovar. CFP2</name>
    <dbReference type="NCBI Taxonomy" id="511995"/>
    <lineage>
        <taxon>Bacteria</taxon>
        <taxon>Pseudomonadati</taxon>
        <taxon>Bacteroidota</taxon>
        <taxon>Bacteroidia</taxon>
        <taxon>Bacteroidales</taxon>
        <taxon>Candidatus Azobacteroides</taxon>
    </lineage>
</organism>
<dbReference type="EC" id="1.17.7.3" evidence="7"/>
<dbReference type="GO" id="GO:0051539">
    <property type="term" value="F:4 iron, 4 sulfur cluster binding"/>
    <property type="evidence" value="ECO:0007669"/>
    <property type="project" value="UniProtKB-UniRule"/>
</dbReference>
<dbReference type="InterPro" id="IPR058578">
    <property type="entry name" value="IspG_TIM"/>
</dbReference>
<comment type="pathway">
    <text evidence="7">Isoprenoid biosynthesis; isopentenyl diphosphate biosynthesis via DXP pathway; isopentenyl diphosphate from 1-deoxy-D-xylulose 5-phosphate: step 5/6.</text>
</comment>
<dbReference type="KEGG" id="aps:CFPG_358"/>
<evidence type="ECO:0000256" key="2">
    <source>
        <dbReference type="ARBA" id="ARBA00022723"/>
    </source>
</evidence>
<dbReference type="Pfam" id="PF26540">
    <property type="entry name" value="GcpE_C"/>
    <property type="match status" value="1"/>
</dbReference>
<evidence type="ECO:0000256" key="4">
    <source>
        <dbReference type="ARBA" id="ARBA00023004"/>
    </source>
</evidence>
<evidence type="ECO:0000256" key="3">
    <source>
        <dbReference type="ARBA" id="ARBA00023002"/>
    </source>
</evidence>
<dbReference type="GO" id="GO:0019288">
    <property type="term" value="P:isopentenyl diphosphate biosynthetic process, methylerythritol 4-phosphate pathway"/>
    <property type="evidence" value="ECO:0007669"/>
    <property type="project" value="UniProtKB-UniRule"/>
</dbReference>
<dbReference type="Gene3D" id="3.20.20.20">
    <property type="entry name" value="Dihydropteroate synthase-like"/>
    <property type="match status" value="1"/>
</dbReference>
<dbReference type="AlphaFoldDB" id="B6YQZ9"/>
<evidence type="ECO:0000313" key="11">
    <source>
        <dbReference type="Proteomes" id="UP000000723"/>
    </source>
</evidence>
<dbReference type="RefSeq" id="WP_012573382.1">
    <property type="nucleotide sequence ID" value="NC_011565.1"/>
</dbReference>
<dbReference type="PANTHER" id="PTHR30454">
    <property type="entry name" value="4-HYDROXY-3-METHYLBUT-2-EN-1-YL DIPHOSPHATE SYNTHASE"/>
    <property type="match status" value="1"/>
</dbReference>
<keyword evidence="4 7" id="KW-0408">Iron</keyword>
<dbReference type="STRING" id="511995.CFPG_358"/>
<evidence type="ECO:0000256" key="1">
    <source>
        <dbReference type="ARBA" id="ARBA00022485"/>
    </source>
</evidence>
<keyword evidence="6 7" id="KW-0414">Isoprene biosynthesis</keyword>
<dbReference type="HOGENOM" id="CLU_012689_0_0_10"/>
<dbReference type="OrthoDB" id="9803214at2"/>
<keyword evidence="1 7" id="KW-0004">4Fe-4S</keyword>
<name>B6YQZ9_AZOPC</name>
<evidence type="ECO:0000259" key="9">
    <source>
        <dbReference type="Pfam" id="PF26540"/>
    </source>
</evidence>
<dbReference type="InterPro" id="IPR004588">
    <property type="entry name" value="IspG_bac-typ"/>
</dbReference>
<dbReference type="PIRSF" id="PIRSF037336">
    <property type="entry name" value="IspG_like"/>
    <property type="match status" value="1"/>
</dbReference>
<dbReference type="EMBL" id="AP010656">
    <property type="protein sequence ID" value="BAG83621.1"/>
    <property type="molecule type" value="Genomic_DNA"/>
</dbReference>
<accession>B6YQZ9</accession>
<evidence type="ECO:0000256" key="7">
    <source>
        <dbReference type="HAMAP-Rule" id="MF_00159"/>
    </source>
</evidence>
<dbReference type="HAMAP" id="MF_00159">
    <property type="entry name" value="IspG"/>
    <property type="match status" value="1"/>
</dbReference>
<comment type="cofactor">
    <cofactor evidence="7">
        <name>[4Fe-4S] cluster</name>
        <dbReference type="ChEBI" id="CHEBI:49883"/>
    </cofactor>
    <text evidence="7">Binds 1 [4Fe-4S] cluster.</text>
</comment>
<dbReference type="GO" id="GO:0005506">
    <property type="term" value="F:iron ion binding"/>
    <property type="evidence" value="ECO:0007669"/>
    <property type="project" value="InterPro"/>
</dbReference>
<dbReference type="Gene3D" id="3.30.413.10">
    <property type="entry name" value="Sulfite Reductase Hemoprotein, domain 1"/>
    <property type="match status" value="1"/>
</dbReference>
<feature type="domain" description="IspG C-terminal" evidence="9">
    <location>
        <begin position="496"/>
        <end position="583"/>
    </location>
</feature>
<comment type="function">
    <text evidence="7">Converts 2C-methyl-D-erythritol 2,4-cyclodiphosphate (ME-2,4cPP) into 1-hydroxy-2-methyl-2-(E)-butenyl 4-diphosphate.</text>
</comment>
<dbReference type="InterPro" id="IPR011005">
    <property type="entry name" value="Dihydropteroate_synth-like_sf"/>
</dbReference>
<keyword evidence="3 7" id="KW-0560">Oxidoreductase</keyword>
<proteinExistence type="inferred from homology"/>
<comment type="similarity">
    <text evidence="7">Belongs to the IspG family.</text>
</comment>
<evidence type="ECO:0000259" key="8">
    <source>
        <dbReference type="Pfam" id="PF04551"/>
    </source>
</evidence>
<dbReference type="Proteomes" id="UP000000723">
    <property type="component" value="Chromosome"/>
</dbReference>
<dbReference type="GO" id="GO:0046429">
    <property type="term" value="F:4-hydroxy-3-methylbut-2-en-1-yl diphosphate synthase activity (ferredoxin)"/>
    <property type="evidence" value="ECO:0007669"/>
    <property type="project" value="UniProtKB-UniRule"/>
</dbReference>
<dbReference type="SUPFAM" id="SSF56014">
    <property type="entry name" value="Nitrite and sulphite reductase 4Fe-4S domain-like"/>
    <property type="match status" value="1"/>
</dbReference>
<keyword evidence="5 7" id="KW-0411">Iron-sulfur</keyword>
<dbReference type="InterPro" id="IPR017178">
    <property type="entry name" value="IspG_atypical"/>
</dbReference>
<keyword evidence="2 7" id="KW-0479">Metal-binding</keyword>
<evidence type="ECO:0000256" key="5">
    <source>
        <dbReference type="ARBA" id="ARBA00023014"/>
    </source>
</evidence>
<comment type="catalytic activity">
    <reaction evidence="7">
        <text>(2E)-4-hydroxy-3-methylbut-2-enyl diphosphate + oxidized [flavodoxin] + H2O + 2 H(+) = 2-C-methyl-D-erythritol 2,4-cyclic diphosphate + reduced [flavodoxin]</text>
        <dbReference type="Rhea" id="RHEA:43604"/>
        <dbReference type="Rhea" id="RHEA-COMP:10622"/>
        <dbReference type="Rhea" id="RHEA-COMP:10623"/>
        <dbReference type="ChEBI" id="CHEBI:15377"/>
        <dbReference type="ChEBI" id="CHEBI:15378"/>
        <dbReference type="ChEBI" id="CHEBI:57618"/>
        <dbReference type="ChEBI" id="CHEBI:58210"/>
        <dbReference type="ChEBI" id="CHEBI:58483"/>
        <dbReference type="ChEBI" id="CHEBI:128753"/>
        <dbReference type="EC" id="1.17.7.3"/>
    </reaction>
</comment>
<evidence type="ECO:0000313" key="10">
    <source>
        <dbReference type="EMBL" id="BAG83621.1"/>
    </source>
</evidence>
<feature type="binding site" evidence="7">
    <location>
        <position position="500"/>
    </location>
    <ligand>
        <name>[4Fe-4S] cluster</name>
        <dbReference type="ChEBI" id="CHEBI:49883"/>
    </ligand>
</feature>
<feature type="binding site" evidence="7">
    <location>
        <position position="541"/>
    </location>
    <ligand>
        <name>[4Fe-4S] cluster</name>
        <dbReference type="ChEBI" id="CHEBI:49883"/>
    </ligand>
</feature>
<dbReference type="PANTHER" id="PTHR30454:SF0">
    <property type="entry name" value="4-HYDROXY-3-METHYLBUT-2-EN-1-YL DIPHOSPHATE SYNTHASE (FERREDOXIN), CHLOROPLASTIC"/>
    <property type="match status" value="1"/>
</dbReference>